<sequence>MILPKLRVRLPDEAIVRDLNRFLRGWAEYFRYGNSLGLRPKASKTVIVHLHEGGEGLDFLGFHHRWVRAKSRRNRHVCFSSPAVPRTRPCSTPATVFVSSRSGGSDRRSESNTRACSASWRLRHITT</sequence>
<dbReference type="Pfam" id="PF08388">
    <property type="entry name" value="GIIM"/>
    <property type="match status" value="1"/>
</dbReference>
<name>A0A411YKZ8_9ACTN</name>
<gene>
    <name evidence="2" type="ORF">ER308_01420</name>
</gene>
<evidence type="ECO:0000313" key="2">
    <source>
        <dbReference type="EMBL" id="QBI21853.1"/>
    </source>
</evidence>
<dbReference type="AlphaFoldDB" id="A0A411YKZ8"/>
<reference evidence="2 3" key="1">
    <citation type="submission" date="2019-01" db="EMBL/GenBank/DDBJ databases">
        <title>Egibacter rhizosphaerae EGI 80759T.</title>
        <authorList>
            <person name="Chen D.-D."/>
            <person name="Tian Y."/>
            <person name="Jiao J.-Y."/>
            <person name="Zhang X.-T."/>
            <person name="Zhang Y.-G."/>
            <person name="Zhang Y."/>
            <person name="Xiao M."/>
            <person name="Shu W.-S."/>
            <person name="Li W.-J."/>
        </authorList>
    </citation>
    <scope>NUCLEOTIDE SEQUENCE [LARGE SCALE GENOMIC DNA]</scope>
    <source>
        <strain evidence="2 3">EGI 80759</strain>
    </source>
</reference>
<dbReference type="OrthoDB" id="462203at2"/>
<keyword evidence="3" id="KW-1185">Reference proteome</keyword>
<dbReference type="KEGG" id="erz:ER308_01420"/>
<dbReference type="InterPro" id="IPR013597">
    <property type="entry name" value="Mat_intron_G2"/>
</dbReference>
<proteinExistence type="predicted"/>
<accession>A0A411YKZ8</accession>
<dbReference type="EMBL" id="CP036402">
    <property type="protein sequence ID" value="QBI21853.1"/>
    <property type="molecule type" value="Genomic_DNA"/>
</dbReference>
<evidence type="ECO:0000259" key="1">
    <source>
        <dbReference type="Pfam" id="PF08388"/>
    </source>
</evidence>
<organism evidence="2 3">
    <name type="scientific">Egibacter rhizosphaerae</name>
    <dbReference type="NCBI Taxonomy" id="1670831"/>
    <lineage>
        <taxon>Bacteria</taxon>
        <taxon>Bacillati</taxon>
        <taxon>Actinomycetota</taxon>
        <taxon>Nitriliruptoria</taxon>
        <taxon>Egibacterales</taxon>
        <taxon>Egibacteraceae</taxon>
        <taxon>Egibacter</taxon>
    </lineage>
</organism>
<dbReference type="Proteomes" id="UP000291469">
    <property type="component" value="Chromosome"/>
</dbReference>
<protein>
    <recommendedName>
        <fullName evidence="1">Group II intron maturase-specific domain-containing protein</fullName>
    </recommendedName>
</protein>
<evidence type="ECO:0000313" key="3">
    <source>
        <dbReference type="Proteomes" id="UP000291469"/>
    </source>
</evidence>
<feature type="domain" description="Group II intron maturase-specific" evidence="1">
    <location>
        <begin position="13"/>
        <end position="41"/>
    </location>
</feature>